<evidence type="ECO:0000256" key="5">
    <source>
        <dbReference type="ARBA" id="ARBA00023163"/>
    </source>
</evidence>
<dbReference type="Gene3D" id="3.10.50.30">
    <property type="entry name" value="Transcription elongation factor, GreA/GreB, C-terminal domain"/>
    <property type="match status" value="1"/>
</dbReference>
<dbReference type="SUPFAM" id="SSF46557">
    <property type="entry name" value="GreA transcript cleavage protein, N-terminal domain"/>
    <property type="match status" value="1"/>
</dbReference>
<keyword evidence="4 8" id="KW-0238">DNA-binding</keyword>
<comment type="similarity">
    <text evidence="1 8 9">Belongs to the GreA/GreB family.</text>
</comment>
<evidence type="ECO:0000313" key="13">
    <source>
        <dbReference type="Proteomes" id="UP000245793"/>
    </source>
</evidence>
<dbReference type="FunFam" id="3.10.50.30:FF:000001">
    <property type="entry name" value="Transcription elongation factor GreA"/>
    <property type="match status" value="1"/>
</dbReference>
<dbReference type="InterPro" id="IPR036805">
    <property type="entry name" value="Tscrpt_elong_fac_GreA/B_N_sf"/>
</dbReference>
<dbReference type="Gene3D" id="1.10.287.180">
    <property type="entry name" value="Transcription elongation factor, GreA/GreB, N-terminal domain"/>
    <property type="match status" value="1"/>
</dbReference>
<keyword evidence="12" id="KW-0251">Elongation factor</keyword>
<dbReference type="InterPro" id="IPR006359">
    <property type="entry name" value="Tscrpt_elong_fac_GreA"/>
</dbReference>
<dbReference type="GO" id="GO:0003746">
    <property type="term" value="F:translation elongation factor activity"/>
    <property type="evidence" value="ECO:0007669"/>
    <property type="project" value="UniProtKB-KW"/>
</dbReference>
<feature type="domain" description="Transcription elongation factor GreA/GreB C-terminal" evidence="10">
    <location>
        <begin position="83"/>
        <end position="157"/>
    </location>
</feature>
<dbReference type="InterPro" id="IPR023459">
    <property type="entry name" value="Tscrpt_elong_fac_GreA/B_fam"/>
</dbReference>
<dbReference type="GO" id="GO:0070063">
    <property type="term" value="F:RNA polymerase binding"/>
    <property type="evidence" value="ECO:0007669"/>
    <property type="project" value="InterPro"/>
</dbReference>
<name>A0A2U1E5Z2_9FIRM</name>
<keyword evidence="12" id="KW-0648">Protein biosynthesis</keyword>
<dbReference type="RefSeq" id="WP_034544931.1">
    <property type="nucleotide sequence ID" value="NZ_CAUPJO010000004.1"/>
</dbReference>
<dbReference type="Proteomes" id="UP000245793">
    <property type="component" value="Unassembled WGS sequence"/>
</dbReference>
<dbReference type="NCBIfam" id="TIGR01462">
    <property type="entry name" value="greA"/>
    <property type="match status" value="1"/>
</dbReference>
<dbReference type="InterPro" id="IPR018151">
    <property type="entry name" value="TF_GreA/GreB_CS"/>
</dbReference>
<evidence type="ECO:0000256" key="2">
    <source>
        <dbReference type="ARBA" id="ARBA00013729"/>
    </source>
</evidence>
<dbReference type="Pfam" id="PF01272">
    <property type="entry name" value="GreA_GreB"/>
    <property type="match status" value="1"/>
</dbReference>
<dbReference type="PANTHER" id="PTHR30437:SF4">
    <property type="entry name" value="TRANSCRIPTION ELONGATION FACTOR GREA"/>
    <property type="match status" value="1"/>
</dbReference>
<dbReference type="GO" id="GO:0003677">
    <property type="term" value="F:DNA binding"/>
    <property type="evidence" value="ECO:0007669"/>
    <property type="project" value="UniProtKB-UniRule"/>
</dbReference>
<sequence length="165" mass="18643">MAEKEVFLTREGYDNLKNELEELKTVTRKEVSERIKVALGYGDLSENAEYDQAKNEQALVEDRILQIENILRMAKIVEEHEVTTDKVNISTDVTVLEEGEDEPEVFSIVGSAESDPINNKISNESPLGAALLGRRRKDVVEVEAPDGVIRYKIISIKKTPKEEKK</sequence>
<evidence type="ECO:0000256" key="4">
    <source>
        <dbReference type="ARBA" id="ARBA00023125"/>
    </source>
</evidence>
<feature type="domain" description="Transcription elongation factor GreA/GreB N-terminal" evidence="11">
    <location>
        <begin position="7"/>
        <end position="76"/>
    </location>
</feature>
<dbReference type="PROSITE" id="PS00829">
    <property type="entry name" value="GREAB_1"/>
    <property type="match status" value="1"/>
</dbReference>
<keyword evidence="13" id="KW-1185">Reference proteome</keyword>
<dbReference type="InterPro" id="IPR022691">
    <property type="entry name" value="Tscrpt_elong_fac_GreA/B_N"/>
</dbReference>
<dbReference type="AlphaFoldDB" id="A0A2U1E5Z2"/>
<keyword evidence="3 8" id="KW-0805">Transcription regulation</keyword>
<dbReference type="FunFam" id="1.10.287.180:FF:000001">
    <property type="entry name" value="Transcription elongation factor GreA"/>
    <property type="match status" value="1"/>
</dbReference>
<evidence type="ECO:0000256" key="7">
    <source>
        <dbReference type="ARBA" id="ARBA00030776"/>
    </source>
</evidence>
<evidence type="ECO:0000256" key="3">
    <source>
        <dbReference type="ARBA" id="ARBA00023015"/>
    </source>
</evidence>
<dbReference type="PANTHER" id="PTHR30437">
    <property type="entry name" value="TRANSCRIPTION ELONGATION FACTOR GREA"/>
    <property type="match status" value="1"/>
</dbReference>
<dbReference type="SUPFAM" id="SSF54534">
    <property type="entry name" value="FKBP-like"/>
    <property type="match status" value="1"/>
</dbReference>
<dbReference type="InterPro" id="IPR001437">
    <property type="entry name" value="Tscrpt_elong_fac_GreA/B_C"/>
</dbReference>
<dbReference type="GO" id="GO:0032784">
    <property type="term" value="P:regulation of DNA-templated transcription elongation"/>
    <property type="evidence" value="ECO:0007669"/>
    <property type="project" value="UniProtKB-UniRule"/>
</dbReference>
<dbReference type="EMBL" id="QEKV01000002">
    <property type="protein sequence ID" value="PVY95366.1"/>
    <property type="molecule type" value="Genomic_DNA"/>
</dbReference>
<evidence type="ECO:0000259" key="10">
    <source>
        <dbReference type="Pfam" id="PF01272"/>
    </source>
</evidence>
<dbReference type="PIRSF" id="PIRSF006092">
    <property type="entry name" value="GreA_GreB"/>
    <property type="match status" value="1"/>
</dbReference>
<dbReference type="NCBIfam" id="NF001263">
    <property type="entry name" value="PRK00226.1-4"/>
    <property type="match status" value="1"/>
</dbReference>
<dbReference type="InterPro" id="IPR036953">
    <property type="entry name" value="GreA/GreB_C_sf"/>
</dbReference>
<keyword evidence="5 8" id="KW-0804">Transcription</keyword>
<evidence type="ECO:0000256" key="9">
    <source>
        <dbReference type="RuleBase" id="RU000556"/>
    </source>
</evidence>
<evidence type="ECO:0000256" key="6">
    <source>
        <dbReference type="ARBA" id="ARBA00024916"/>
    </source>
</evidence>
<accession>A0A2U1E5Z2</accession>
<evidence type="ECO:0000313" key="12">
    <source>
        <dbReference type="EMBL" id="PVY95366.1"/>
    </source>
</evidence>
<comment type="caution">
    <text evidence="12">The sequence shown here is derived from an EMBL/GenBank/DDBJ whole genome shotgun (WGS) entry which is preliminary data.</text>
</comment>
<reference evidence="12 13" key="1">
    <citation type="submission" date="2018-04" db="EMBL/GenBank/DDBJ databases">
        <title>Genomic Encyclopedia of Type Strains, Phase IV (KMG-IV): sequencing the most valuable type-strain genomes for metagenomic binning, comparative biology and taxonomic classification.</title>
        <authorList>
            <person name="Goeker M."/>
        </authorList>
    </citation>
    <scope>NUCLEOTIDE SEQUENCE [LARGE SCALE GENOMIC DNA]</scope>
    <source>
        <strain evidence="12 13">DSM 20705</strain>
    </source>
</reference>
<evidence type="ECO:0000256" key="1">
    <source>
        <dbReference type="ARBA" id="ARBA00008213"/>
    </source>
</evidence>
<comment type="function">
    <text evidence="6 8 9">Necessary for efficient RNA polymerase transcription elongation past template-encoded arresting sites. The arresting sites in DNA have the property of trapping a certain fraction of elongating RNA polymerases that pass through, resulting in locked ternary complexes. Cleavage of the nascent transcript by cleavage factors such as GreA or GreB allows the resumption of elongation from the new 3'terminus. GreA releases sequences of 2 to 3 nucleotides.</text>
</comment>
<protein>
    <recommendedName>
        <fullName evidence="2 8">Transcription elongation factor GreA</fullName>
    </recommendedName>
    <alternativeName>
        <fullName evidence="7 8">Transcript cleavage factor GreA</fullName>
    </alternativeName>
</protein>
<dbReference type="HAMAP" id="MF_00105">
    <property type="entry name" value="GreA_GreB"/>
    <property type="match status" value="1"/>
</dbReference>
<evidence type="ECO:0000256" key="8">
    <source>
        <dbReference type="HAMAP-Rule" id="MF_00105"/>
    </source>
</evidence>
<dbReference type="GO" id="GO:0006354">
    <property type="term" value="P:DNA-templated transcription elongation"/>
    <property type="evidence" value="ECO:0007669"/>
    <property type="project" value="TreeGrafter"/>
</dbReference>
<organism evidence="12 13">
    <name type="scientific">Ezakiella coagulans</name>
    <dbReference type="NCBI Taxonomy" id="46507"/>
    <lineage>
        <taxon>Bacteria</taxon>
        <taxon>Bacillati</taxon>
        <taxon>Bacillota</taxon>
        <taxon>Tissierellia</taxon>
        <taxon>Ezakiella</taxon>
    </lineage>
</organism>
<proteinExistence type="inferred from homology"/>
<dbReference type="InterPro" id="IPR028624">
    <property type="entry name" value="Tscrpt_elong_fac_GreA/B"/>
</dbReference>
<dbReference type="Pfam" id="PF03449">
    <property type="entry name" value="GreA_GreB_N"/>
    <property type="match status" value="1"/>
</dbReference>
<gene>
    <name evidence="8" type="primary">greA</name>
    <name evidence="12" type="ORF">C7381_102257</name>
</gene>
<evidence type="ECO:0000259" key="11">
    <source>
        <dbReference type="Pfam" id="PF03449"/>
    </source>
</evidence>